<dbReference type="OrthoDB" id="9798761at2"/>
<dbReference type="Pfam" id="PF03235">
    <property type="entry name" value="GmrSD_N"/>
    <property type="match status" value="1"/>
</dbReference>
<dbReference type="HOGENOM" id="CLU_021842_0_0_3"/>
<accession>K9UGT4</accession>
<dbReference type="eggNOG" id="COG1479">
    <property type="taxonomic scope" value="Bacteria"/>
</dbReference>
<keyword evidence="3" id="KW-1185">Reference proteome</keyword>
<sequence length="799" mass="91761">MTTRTLGQLLYALRKGDLLLPNFQRPFVWNPERWQSLLASILLEYPVGQALIGTEANSKMMSINRPLSIPEKTLKDVLASKANISSKDTEIVKSNQCLQKGDEYSCDYLLDGQQRLTALDLIFGNAYHFSEGSELNRSYRLRWFLNLNKLGLDNLEWLDIREIQHEEMCDVFVSVKYRRTDKKSPIYYSIPDGELADFCTVSALQRQFEMEEGIYLPLDQLYFENESSNSLELDPTRLLMELFDYRQETIIVSTKDGQALKRKFDAGEIEEIEYNQEREKLKKKFLIWKTRLEHLLGQIIKFPFPVLEVPSKDFNRLSGIFSVINMGSVALDTFDLLVAKTTTTDRSLRDVVKNECSQNFKEYNKNIEKYTLMLPDGARGKDVASNFWNIGKFLGEKSEEADQVNQGSKFPESISRSFAQAIVLHAQLNQALGDDWSTRSNILQGYTSYQNAARHIFQSENWGYSDKLILALSRDVVHKVQSQAVKQLLRAYFLMKSKLGVEKLSTVPYRPMDLVLSSVLTDSVWKKILKDPNGTIIKKIEWWYWGSIFGGAYQKAYSSVDKRILSDIPRLIAYISDPKIKWSDVSDLNDGISSNQYLTESSILGSEGKNRFEMICNVDGYSTKEALMSSPGSTMQTAILSFSIKNGLSDFKFRDKSGSNESERGERLHIGRGDLQIDHLYAVNLWYRFTGEKIDRNTDHPVNSPLNYAWISSKANRYWSDNPSFQKLEIESAIKGSQDSIDFLHEHFLSIESVECEYSNISIGSEDYQKENAPRILKSLLEKRFEKLRQSILAENPEK</sequence>
<dbReference type="PANTHER" id="PTHR37292">
    <property type="entry name" value="VNG6097C"/>
    <property type="match status" value="1"/>
</dbReference>
<dbReference type="AlphaFoldDB" id="K9UGT4"/>
<protein>
    <recommendedName>
        <fullName evidence="1">GmrSD restriction endonucleases N-terminal domain-containing protein</fullName>
    </recommendedName>
</protein>
<evidence type="ECO:0000313" key="2">
    <source>
        <dbReference type="EMBL" id="AFY94307.1"/>
    </source>
</evidence>
<organism evidence="2 3">
    <name type="scientific">Chamaesiphon minutus (strain ATCC 27169 / PCC 6605)</name>
    <dbReference type="NCBI Taxonomy" id="1173020"/>
    <lineage>
        <taxon>Bacteria</taxon>
        <taxon>Bacillati</taxon>
        <taxon>Cyanobacteriota</taxon>
        <taxon>Cyanophyceae</taxon>
        <taxon>Gomontiellales</taxon>
        <taxon>Chamaesiphonaceae</taxon>
        <taxon>Chamaesiphon</taxon>
    </lineage>
</organism>
<feature type="domain" description="GmrSD restriction endonucleases N-terminal" evidence="1">
    <location>
        <begin position="9"/>
        <end position="340"/>
    </location>
</feature>
<dbReference type="PANTHER" id="PTHR37292:SF2">
    <property type="entry name" value="DUF262 DOMAIN-CONTAINING PROTEIN"/>
    <property type="match status" value="1"/>
</dbReference>
<dbReference type="Proteomes" id="UP000010366">
    <property type="component" value="Chromosome"/>
</dbReference>
<dbReference type="RefSeq" id="WP_015160444.1">
    <property type="nucleotide sequence ID" value="NC_019697.1"/>
</dbReference>
<gene>
    <name evidence="2" type="ORF">Cha6605_3303</name>
</gene>
<reference evidence="2 3" key="1">
    <citation type="submission" date="2012-05" db="EMBL/GenBank/DDBJ databases">
        <title>Finished chromosome of genome of Chamaesiphon sp. PCC 6605.</title>
        <authorList>
            <consortium name="US DOE Joint Genome Institute"/>
            <person name="Gugger M."/>
            <person name="Coursin T."/>
            <person name="Rippka R."/>
            <person name="Tandeau De Marsac N."/>
            <person name="Huntemann M."/>
            <person name="Wei C.-L."/>
            <person name="Han J."/>
            <person name="Detter J.C."/>
            <person name="Han C."/>
            <person name="Tapia R."/>
            <person name="Chen A."/>
            <person name="Kyrpides N."/>
            <person name="Mavromatis K."/>
            <person name="Markowitz V."/>
            <person name="Szeto E."/>
            <person name="Ivanova N."/>
            <person name="Pagani I."/>
            <person name="Pati A."/>
            <person name="Goodwin L."/>
            <person name="Nordberg H.P."/>
            <person name="Cantor M.N."/>
            <person name="Hua S.X."/>
            <person name="Woyke T."/>
            <person name="Kerfeld C.A."/>
        </authorList>
    </citation>
    <scope>NUCLEOTIDE SEQUENCE [LARGE SCALE GENOMIC DNA]</scope>
    <source>
        <strain evidence="3">ATCC 27169 / PCC 6605</strain>
    </source>
</reference>
<evidence type="ECO:0000259" key="1">
    <source>
        <dbReference type="Pfam" id="PF03235"/>
    </source>
</evidence>
<dbReference type="STRING" id="1173020.Cha6605_3303"/>
<dbReference type="InterPro" id="IPR004919">
    <property type="entry name" value="GmrSD_N"/>
</dbReference>
<dbReference type="KEGG" id="cmp:Cha6605_3303"/>
<dbReference type="EMBL" id="CP003600">
    <property type="protein sequence ID" value="AFY94307.1"/>
    <property type="molecule type" value="Genomic_DNA"/>
</dbReference>
<evidence type="ECO:0000313" key="3">
    <source>
        <dbReference type="Proteomes" id="UP000010366"/>
    </source>
</evidence>
<proteinExistence type="predicted"/>
<name>K9UGT4_CHAP6</name>